<reference evidence="2" key="1">
    <citation type="journal article" date="2019" name="Int. J. Syst. Evol. Microbiol.">
        <title>The Global Catalogue of Microorganisms (GCM) 10K type strain sequencing project: providing services to taxonomists for standard genome sequencing and annotation.</title>
        <authorList>
            <consortium name="The Broad Institute Genomics Platform"/>
            <consortium name="The Broad Institute Genome Sequencing Center for Infectious Disease"/>
            <person name="Wu L."/>
            <person name="Ma J."/>
        </authorList>
    </citation>
    <scope>NUCLEOTIDE SEQUENCE [LARGE SCALE GENOMIC DNA]</scope>
    <source>
        <strain evidence="2">JCM 1490</strain>
    </source>
</reference>
<accession>A0ABW2QAZ1</accession>
<dbReference type="EMBL" id="JBHTCQ010000001">
    <property type="protein sequence ID" value="MFC7405097.1"/>
    <property type="molecule type" value="Genomic_DNA"/>
</dbReference>
<comment type="caution">
    <text evidence="1">The sequence shown here is derived from an EMBL/GenBank/DDBJ whole genome shotgun (WGS) entry which is preliminary data.</text>
</comment>
<dbReference type="RefSeq" id="WP_382393115.1">
    <property type="nucleotide sequence ID" value="NZ_JBHTCQ010000001.1"/>
</dbReference>
<evidence type="ECO:0000313" key="2">
    <source>
        <dbReference type="Proteomes" id="UP001596455"/>
    </source>
</evidence>
<name>A0ABW2QAZ1_9MICO</name>
<evidence type="ECO:0000313" key="1">
    <source>
        <dbReference type="EMBL" id="MFC7405097.1"/>
    </source>
</evidence>
<gene>
    <name evidence="1" type="ORF">ACFQQL_08240</name>
</gene>
<dbReference type="InterPro" id="IPR023833">
    <property type="entry name" value="Signal_pept_SipW-depend-type"/>
</dbReference>
<dbReference type="NCBIfam" id="TIGR04088">
    <property type="entry name" value="cognate_SipW"/>
    <property type="match status" value="1"/>
</dbReference>
<sequence>MAGRYRAPSSRLRFARLRAVLAAALVLGVGATVTLAAWNDSEHTSGQFTAGTFSIVGATDGVTFSEHPTAGQAATLSFQAPPTAMAPGTTTYALFSVRTADPSVAGSVQLTAPGANGAGLGQYLQYGVRTVAGTTCDATTFGGGTPVVANGSALTTGATAAQAVQANGANQVNYCFAVTLPTTAPNAAQGLSLNATWELVGTTATS</sequence>
<proteinExistence type="predicted"/>
<organism evidence="1 2">
    <name type="scientific">Georgenia alba</name>
    <dbReference type="NCBI Taxonomy" id="2233858"/>
    <lineage>
        <taxon>Bacteria</taxon>
        <taxon>Bacillati</taxon>
        <taxon>Actinomycetota</taxon>
        <taxon>Actinomycetes</taxon>
        <taxon>Micrococcales</taxon>
        <taxon>Bogoriellaceae</taxon>
        <taxon>Georgenia</taxon>
    </lineage>
</organism>
<protein>
    <submittedName>
        <fullName evidence="1">SipW-dependent-type signal peptide-containing protein</fullName>
    </submittedName>
</protein>
<dbReference type="Proteomes" id="UP001596455">
    <property type="component" value="Unassembled WGS sequence"/>
</dbReference>
<keyword evidence="2" id="KW-1185">Reference proteome</keyword>